<dbReference type="PROSITE" id="PS00219">
    <property type="entry name" value="ANION_EXCHANGER_1"/>
    <property type="match status" value="1"/>
</dbReference>
<feature type="region of interest" description="Disordered" evidence="12">
    <location>
        <begin position="44"/>
        <end position="124"/>
    </location>
</feature>
<feature type="transmembrane region" description="Helical" evidence="11">
    <location>
        <begin position="901"/>
        <end position="920"/>
    </location>
</feature>
<feature type="compositionally biased region" description="Basic and acidic residues" evidence="12">
    <location>
        <begin position="90"/>
        <end position="106"/>
    </location>
</feature>
<evidence type="ECO:0000256" key="12">
    <source>
        <dbReference type="SAM" id="MobiDB-lite"/>
    </source>
</evidence>
<dbReference type="Pfam" id="PF00955">
    <property type="entry name" value="HCO3_cotransp"/>
    <property type="match status" value="1"/>
</dbReference>
<dbReference type="InterPro" id="IPR016152">
    <property type="entry name" value="PTrfase/Anion_transptr"/>
</dbReference>
<comment type="similarity">
    <text evidence="2 11">Belongs to the anion exchanger (TC 2.A.31) family.</text>
</comment>
<feature type="region of interest" description="Disordered" evidence="12">
    <location>
        <begin position="420"/>
        <end position="447"/>
    </location>
</feature>
<proteinExistence type="inferred from homology"/>
<dbReference type="Gene3D" id="3.40.930.10">
    <property type="entry name" value="Mannitol-specific EII, Chain A"/>
    <property type="match status" value="1"/>
</dbReference>
<feature type="transmembrane region" description="Helical" evidence="11">
    <location>
        <begin position="477"/>
        <end position="499"/>
    </location>
</feature>
<dbReference type="PANTHER" id="PTHR11453:SF12">
    <property type="entry name" value="BAND 3 ANION TRANSPORT PROTEIN"/>
    <property type="match status" value="1"/>
</dbReference>
<dbReference type="PRINTS" id="PR01231">
    <property type="entry name" value="HCO3TRNSPORT"/>
</dbReference>
<evidence type="ECO:0000256" key="9">
    <source>
        <dbReference type="ARBA" id="ARBA00023136"/>
    </source>
</evidence>
<dbReference type="InterPro" id="IPR001717">
    <property type="entry name" value="Anion_exchange"/>
</dbReference>
<feature type="transmembrane region" description="Helical" evidence="11">
    <location>
        <begin position="927"/>
        <end position="944"/>
    </location>
</feature>
<dbReference type="GO" id="GO:0016323">
    <property type="term" value="C:basolateral plasma membrane"/>
    <property type="evidence" value="ECO:0007669"/>
    <property type="project" value="TreeGrafter"/>
</dbReference>
<evidence type="ECO:0000256" key="11">
    <source>
        <dbReference type="RuleBase" id="RU362035"/>
    </source>
</evidence>
<dbReference type="Gene3D" id="1.10.287.570">
    <property type="entry name" value="Helical hairpin bin"/>
    <property type="match status" value="1"/>
</dbReference>
<dbReference type="Pfam" id="PF07565">
    <property type="entry name" value="Band_3_cyto"/>
    <property type="match status" value="2"/>
</dbReference>
<evidence type="ECO:0000256" key="3">
    <source>
        <dbReference type="ARBA" id="ARBA00022448"/>
    </source>
</evidence>
<feature type="transmembrane region" description="Helical" evidence="11">
    <location>
        <begin position="857"/>
        <end position="881"/>
    </location>
</feature>
<keyword evidence="8 11" id="KW-0406">Ion transport</keyword>
<reference evidence="15" key="5">
    <citation type="submission" date="2025-09" db="UniProtKB">
        <authorList>
            <consortium name="Ensembl"/>
        </authorList>
    </citation>
    <scope>IDENTIFICATION</scope>
</reference>
<name>A0A4W3HQI4_CALMI</name>
<reference evidence="16" key="1">
    <citation type="journal article" date="2006" name="Science">
        <title>Ancient noncoding elements conserved in the human genome.</title>
        <authorList>
            <person name="Venkatesh B."/>
            <person name="Kirkness E.F."/>
            <person name="Loh Y.H."/>
            <person name="Halpern A.L."/>
            <person name="Lee A.P."/>
            <person name="Johnson J."/>
            <person name="Dandona N."/>
            <person name="Viswanathan L.D."/>
            <person name="Tay A."/>
            <person name="Venter J.C."/>
            <person name="Strausberg R.L."/>
            <person name="Brenner S."/>
        </authorList>
    </citation>
    <scope>NUCLEOTIDE SEQUENCE [LARGE SCALE GENOMIC DNA]</scope>
</reference>
<dbReference type="InterPro" id="IPR018241">
    <property type="entry name" value="Anion_exchange_CS"/>
</dbReference>
<dbReference type="GeneTree" id="ENSGT00940000157423"/>
<feature type="transmembrane region" description="Helical" evidence="11">
    <location>
        <begin position="594"/>
        <end position="615"/>
    </location>
</feature>
<dbReference type="AlphaFoldDB" id="A0A4W3HQI4"/>
<dbReference type="STRING" id="7868.ENSCMIP00000019563"/>
<feature type="domain" description="Band 3 cytoplasmic" evidence="14">
    <location>
        <begin position="137"/>
        <end position="246"/>
    </location>
</feature>
<evidence type="ECO:0000256" key="6">
    <source>
        <dbReference type="ARBA" id="ARBA00022692"/>
    </source>
</evidence>
<reference evidence="16" key="3">
    <citation type="journal article" date="2014" name="Nature">
        <title>Elephant shark genome provides unique insights into gnathostome evolution.</title>
        <authorList>
            <consortium name="International Elephant Shark Genome Sequencing Consortium"/>
            <person name="Venkatesh B."/>
            <person name="Lee A.P."/>
            <person name="Ravi V."/>
            <person name="Maurya A.K."/>
            <person name="Lian M.M."/>
            <person name="Swann J.B."/>
            <person name="Ohta Y."/>
            <person name="Flajnik M.F."/>
            <person name="Sutoh Y."/>
            <person name="Kasahara M."/>
            <person name="Hoon S."/>
            <person name="Gangu V."/>
            <person name="Roy S.W."/>
            <person name="Irimia M."/>
            <person name="Korzh V."/>
            <person name="Kondrychyn I."/>
            <person name="Lim Z.W."/>
            <person name="Tay B.H."/>
            <person name="Tohari S."/>
            <person name="Kong K.W."/>
            <person name="Ho S."/>
            <person name="Lorente-Galdos B."/>
            <person name="Quilez J."/>
            <person name="Marques-Bonet T."/>
            <person name="Raney B.J."/>
            <person name="Ingham P.W."/>
            <person name="Tay A."/>
            <person name="Hillier L.W."/>
            <person name="Minx P."/>
            <person name="Boehm T."/>
            <person name="Wilson R.K."/>
            <person name="Brenner S."/>
            <person name="Warren W.C."/>
        </authorList>
    </citation>
    <scope>NUCLEOTIDE SEQUENCE [LARGE SCALE GENOMIC DNA]</scope>
</reference>
<keyword evidence="9 11" id="KW-0472">Membrane</keyword>
<feature type="transmembrane region" description="Helical" evidence="11">
    <location>
        <begin position="729"/>
        <end position="750"/>
    </location>
</feature>
<sequence>MFYSSVPLWSPVAQWLEHLPRKRETCIRFPVGRNLGQLSAGDVLVSEGGSPKPHSRFKTNTVGKGSVSSDDLDPEEQKLMLEKPTQVRYQADEDKASEVESLDKMKKPVGQTDTGQSSKGQGETTILSHWKPNIANKVFVQMNELMMDGNLQNYWQESGRWIKYEENLDKDTNRWSKAHVPFLTFRSLLELRRTITKGAIMLDLKETTLPGIAVQVVEMMIAVDQIKAKQRSCVLKALFLEHRPNTVGIEVSKLSLGTKDTEIQMSIFEKGGTEKKYYSEIMEKIPENTEATAVLVGCENSLTKPTMAFVRLDQAVDLKTVLEVSIPVRFLFVLLGPKSVKMDYHEIGRSISTLMSDKEFNRVAYESQSRDDLLNGINGFLDCSIVIPPLEIQGKELLRSIIPFQHEMLKKRLGQREDQLAREGKLQESGENKAKLPEDDDPLRRTRKPFGGLVRDIKRRYPKYLSDITDALNAQCLAAVIFIYFAALSPAITFGGLLSEKTEGLMGVSELIISTAIQCIIFCLIGAQPLLVLGFSGPLLVFEEAYYKFCQSFKLNYLVGRVWIGYWMIIIVILLVAFEGSFLVRYISRFTQEIFSFLISLIFIFETFAKLVKIFKAHPLNESYNLTVVNGTIDWSAPQPNTALLSLLLMAGTFFMAIFLRMLKVSRFLPGTIRRVIGDFGVPISILIMVLVDISITDTYTQKLSVPNGLALTEPSKREWFIFPIHEKFPYWMMPASVVPAILIFILIFMESQITTLIVSKPERKMVKGSGFHVDLLLIVCMGGISAMFGLPWLSATTVRSITHCNALTVMSKSVAPGEKPQIQEVKEQRVTGILVAILVGLSIVIGPILSKIPLAVLFGIFLYMGVTSLNGIQLFDRILLLLVPPKYHPDCAYIRKVKTWRMHVFTFIQIIFLAILWAVNLTKASLAFPFVLIMTVPIRYFVLNKIFTPIELNSLDSDEVEPNFDEKEGQDIYDETIMPN</sequence>
<keyword evidence="7 11" id="KW-1133">Transmembrane helix</keyword>
<dbReference type="InterPro" id="IPR013769">
    <property type="entry name" value="Band3_cytoplasmic_dom"/>
</dbReference>
<dbReference type="GO" id="GO:0005452">
    <property type="term" value="F:solute:inorganic anion antiporter activity"/>
    <property type="evidence" value="ECO:0007669"/>
    <property type="project" value="InterPro"/>
</dbReference>
<keyword evidence="16" id="KW-1185">Reference proteome</keyword>
<evidence type="ECO:0000313" key="15">
    <source>
        <dbReference type="Ensembl" id="ENSCMIP00000019563.1"/>
    </source>
</evidence>
<dbReference type="FunFam" id="1.10.287.570:FF:000001">
    <property type="entry name" value="Anion exchange protein"/>
    <property type="match status" value="1"/>
</dbReference>
<reference evidence="16" key="2">
    <citation type="journal article" date="2007" name="PLoS Biol.">
        <title>Survey sequencing and comparative analysis of the elephant shark (Callorhinchus milii) genome.</title>
        <authorList>
            <person name="Venkatesh B."/>
            <person name="Kirkness E.F."/>
            <person name="Loh Y.H."/>
            <person name="Halpern A.L."/>
            <person name="Lee A.P."/>
            <person name="Johnson J."/>
            <person name="Dandona N."/>
            <person name="Viswanathan L.D."/>
            <person name="Tay A."/>
            <person name="Venter J.C."/>
            <person name="Strausberg R.L."/>
            <person name="Brenner S."/>
        </authorList>
    </citation>
    <scope>NUCLEOTIDE SEQUENCE [LARGE SCALE GENOMIC DNA]</scope>
</reference>
<protein>
    <recommendedName>
        <fullName evidence="11">Anion exchange protein</fullName>
    </recommendedName>
</protein>
<evidence type="ECO:0000256" key="1">
    <source>
        <dbReference type="ARBA" id="ARBA00004651"/>
    </source>
</evidence>
<dbReference type="Ensembl" id="ENSCMIT00000019929.1">
    <property type="protein sequence ID" value="ENSCMIP00000019563.1"/>
    <property type="gene ID" value="ENSCMIG00000009100.1"/>
</dbReference>
<dbReference type="InterPro" id="IPR003020">
    <property type="entry name" value="HCO3_transpt_euk"/>
</dbReference>
<dbReference type="PRINTS" id="PR00165">
    <property type="entry name" value="ANIONEXCHNGR"/>
</dbReference>
<comment type="subcellular location">
    <subcellularLocation>
        <location evidence="1">Cell membrane</location>
        <topology evidence="1">Multi-pass membrane protein</topology>
    </subcellularLocation>
    <subcellularLocation>
        <location evidence="11">Membrane</location>
        <topology evidence="11">Multi-pass membrane protein</topology>
    </subcellularLocation>
</comment>
<feature type="transmembrane region" description="Helical" evidence="11">
    <location>
        <begin position="564"/>
        <end position="587"/>
    </location>
</feature>
<dbReference type="GO" id="GO:0015106">
    <property type="term" value="F:bicarbonate transmembrane transporter activity"/>
    <property type="evidence" value="ECO:0007669"/>
    <property type="project" value="TreeGrafter"/>
</dbReference>
<dbReference type="PANTHER" id="PTHR11453">
    <property type="entry name" value="ANION EXCHANGE PROTEIN"/>
    <property type="match status" value="1"/>
</dbReference>
<feature type="transmembrane region" description="Helical" evidence="11">
    <location>
        <begin position="831"/>
        <end position="850"/>
    </location>
</feature>
<dbReference type="InterPro" id="IPR011531">
    <property type="entry name" value="HCO3_transpt-like_TM_dom"/>
</dbReference>
<keyword evidence="6 11" id="KW-0812">Transmembrane</keyword>
<dbReference type="GO" id="GO:0008509">
    <property type="term" value="F:monoatomic anion transmembrane transporter activity"/>
    <property type="evidence" value="ECO:0007669"/>
    <property type="project" value="InterPro"/>
</dbReference>
<feature type="transmembrane region" description="Helical" evidence="11">
    <location>
        <begin position="511"/>
        <end position="531"/>
    </location>
</feature>
<evidence type="ECO:0000256" key="4">
    <source>
        <dbReference type="ARBA" id="ARBA00022475"/>
    </source>
</evidence>
<feature type="compositionally biased region" description="Polar residues" evidence="12">
    <location>
        <begin position="111"/>
        <end position="124"/>
    </location>
</feature>
<feature type="compositionally biased region" description="Basic and acidic residues" evidence="12">
    <location>
        <begin position="420"/>
        <end position="437"/>
    </location>
</feature>
<dbReference type="OMA" id="YNANERD"/>
<organism evidence="15 16">
    <name type="scientific">Callorhinchus milii</name>
    <name type="common">Ghost shark</name>
    <dbReference type="NCBI Taxonomy" id="7868"/>
    <lineage>
        <taxon>Eukaryota</taxon>
        <taxon>Metazoa</taxon>
        <taxon>Chordata</taxon>
        <taxon>Craniata</taxon>
        <taxon>Vertebrata</taxon>
        <taxon>Chondrichthyes</taxon>
        <taxon>Holocephali</taxon>
        <taxon>Chimaeriformes</taxon>
        <taxon>Callorhinchidae</taxon>
        <taxon>Callorhinchus</taxon>
    </lineage>
</organism>
<evidence type="ECO:0000256" key="8">
    <source>
        <dbReference type="ARBA" id="ARBA00023065"/>
    </source>
</evidence>
<feature type="compositionally biased region" description="Polar residues" evidence="12">
    <location>
        <begin position="58"/>
        <end position="69"/>
    </location>
</feature>
<evidence type="ECO:0000256" key="10">
    <source>
        <dbReference type="ARBA" id="ARBA00049347"/>
    </source>
</evidence>
<feature type="transmembrane region" description="Helical" evidence="11">
    <location>
        <begin position="643"/>
        <end position="664"/>
    </location>
</feature>
<gene>
    <name evidence="15" type="primary">LOC103183827</name>
</gene>
<feature type="transmembrane region" description="Helical" evidence="11">
    <location>
        <begin position="771"/>
        <end position="794"/>
    </location>
</feature>
<dbReference type="InParanoid" id="A0A4W3HQI4"/>
<reference evidence="15" key="4">
    <citation type="submission" date="2025-08" db="UniProtKB">
        <authorList>
            <consortium name="Ensembl"/>
        </authorList>
    </citation>
    <scope>IDENTIFICATION</scope>
</reference>
<dbReference type="NCBIfam" id="TIGR00834">
    <property type="entry name" value="ae"/>
    <property type="match status" value="1"/>
</dbReference>
<dbReference type="SUPFAM" id="SSF55804">
    <property type="entry name" value="Phoshotransferase/anion transport protein"/>
    <property type="match status" value="1"/>
</dbReference>
<evidence type="ECO:0000256" key="7">
    <source>
        <dbReference type="ARBA" id="ARBA00022989"/>
    </source>
</evidence>
<evidence type="ECO:0000256" key="2">
    <source>
        <dbReference type="ARBA" id="ARBA00010993"/>
    </source>
</evidence>
<evidence type="ECO:0000313" key="16">
    <source>
        <dbReference type="Proteomes" id="UP000314986"/>
    </source>
</evidence>
<dbReference type="GO" id="GO:0051453">
    <property type="term" value="P:regulation of intracellular pH"/>
    <property type="evidence" value="ECO:0007669"/>
    <property type="project" value="TreeGrafter"/>
</dbReference>
<feature type="domain" description="Bicarbonate transporter-like transmembrane" evidence="13">
    <location>
        <begin position="624"/>
        <end position="959"/>
    </location>
</feature>
<evidence type="ECO:0000256" key="5">
    <source>
        <dbReference type="ARBA" id="ARBA00022681"/>
    </source>
</evidence>
<feature type="domain" description="Band 3 cytoplasmic" evidence="14">
    <location>
        <begin position="264"/>
        <end position="393"/>
    </location>
</feature>
<accession>A0A4W3HQI4</accession>
<keyword evidence="4" id="KW-1003">Cell membrane</keyword>
<dbReference type="Proteomes" id="UP000314986">
    <property type="component" value="Unassembled WGS sequence"/>
</dbReference>
<evidence type="ECO:0000259" key="14">
    <source>
        <dbReference type="Pfam" id="PF07565"/>
    </source>
</evidence>
<keyword evidence="3 11" id="KW-0813">Transport</keyword>
<comment type="catalytic activity">
    <reaction evidence="10">
        <text>hydrogencarbonate(in) + chloride(out) = hydrogencarbonate(out) + chloride(in)</text>
        <dbReference type="Rhea" id="RHEA:72363"/>
        <dbReference type="ChEBI" id="CHEBI:17544"/>
        <dbReference type="ChEBI" id="CHEBI:17996"/>
    </reaction>
</comment>
<dbReference type="FunFam" id="3.40.930.10:FF:000020">
    <property type="entry name" value="Anion exchange protein"/>
    <property type="match status" value="1"/>
</dbReference>
<keyword evidence="5" id="KW-0039">Anion exchange</keyword>
<evidence type="ECO:0000259" key="13">
    <source>
        <dbReference type="Pfam" id="PF00955"/>
    </source>
</evidence>